<feature type="transmembrane region" description="Helical" evidence="1">
    <location>
        <begin position="87"/>
        <end position="105"/>
    </location>
</feature>
<keyword evidence="1" id="KW-0472">Membrane</keyword>
<dbReference type="EMBL" id="JBHSNM010000015">
    <property type="protein sequence ID" value="MFC5571580.1"/>
    <property type="molecule type" value="Genomic_DNA"/>
</dbReference>
<accession>A0ABW0SSL4</accession>
<feature type="transmembrane region" description="Helical" evidence="1">
    <location>
        <begin position="6"/>
        <end position="31"/>
    </location>
</feature>
<evidence type="ECO:0000313" key="2">
    <source>
        <dbReference type="EMBL" id="MFC5571580.1"/>
    </source>
</evidence>
<dbReference type="RefSeq" id="WP_386756234.1">
    <property type="nucleotide sequence ID" value="NZ_JBHSNM010000015.1"/>
</dbReference>
<gene>
    <name evidence="2" type="ORF">ACFPN1_16110</name>
</gene>
<organism evidence="2 3">
    <name type="scientific">Lysobacter yangpyeongensis</name>
    <dbReference type="NCBI Taxonomy" id="346182"/>
    <lineage>
        <taxon>Bacteria</taxon>
        <taxon>Pseudomonadati</taxon>
        <taxon>Pseudomonadota</taxon>
        <taxon>Gammaproteobacteria</taxon>
        <taxon>Lysobacterales</taxon>
        <taxon>Lysobacteraceae</taxon>
        <taxon>Lysobacter</taxon>
    </lineage>
</organism>
<name>A0ABW0SSL4_9GAMM</name>
<dbReference type="Proteomes" id="UP001596036">
    <property type="component" value="Unassembled WGS sequence"/>
</dbReference>
<reference evidence="3" key="1">
    <citation type="journal article" date="2019" name="Int. J. Syst. Evol. Microbiol.">
        <title>The Global Catalogue of Microorganisms (GCM) 10K type strain sequencing project: providing services to taxonomists for standard genome sequencing and annotation.</title>
        <authorList>
            <consortium name="The Broad Institute Genomics Platform"/>
            <consortium name="The Broad Institute Genome Sequencing Center for Infectious Disease"/>
            <person name="Wu L."/>
            <person name="Ma J."/>
        </authorList>
    </citation>
    <scope>NUCLEOTIDE SEQUENCE [LARGE SCALE GENOMIC DNA]</scope>
    <source>
        <strain evidence="3">KACC 11407</strain>
    </source>
</reference>
<protein>
    <submittedName>
        <fullName evidence="2">Uncharacterized protein</fullName>
    </submittedName>
</protein>
<keyword evidence="3" id="KW-1185">Reference proteome</keyword>
<feature type="transmembrane region" description="Helical" evidence="1">
    <location>
        <begin position="43"/>
        <end position="67"/>
    </location>
</feature>
<evidence type="ECO:0000313" key="3">
    <source>
        <dbReference type="Proteomes" id="UP001596036"/>
    </source>
</evidence>
<comment type="caution">
    <text evidence="2">The sequence shown here is derived from an EMBL/GenBank/DDBJ whole genome shotgun (WGS) entry which is preliminary data.</text>
</comment>
<proteinExistence type="predicted"/>
<sequence length="124" mass="13356">MDIERLFLAAITALATWGALASPLLLAFGFLAFRYRHSNVRTWIRPVAGALLGLLVAPMPPPGMLPIIPPNLLSVLLDGSSYPSNPVWAAASTAVSVVLFAWLGWRLRVPPNNSFKPKPLRGSA</sequence>
<keyword evidence="1" id="KW-1133">Transmembrane helix</keyword>
<keyword evidence="1" id="KW-0812">Transmembrane</keyword>
<evidence type="ECO:0000256" key="1">
    <source>
        <dbReference type="SAM" id="Phobius"/>
    </source>
</evidence>